<protein>
    <submittedName>
        <fullName evidence="1">ORF121</fullName>
    </submittedName>
</protein>
<sequence length="64" mass="7754">MFCVVFYVKQLSIRKKFYVKQLSIRKKFLRKAVISTQKILHTTQPISTCMHKVLRKTFYVKRLC</sequence>
<accession>A0A0X9FCR4</accession>
<dbReference type="EMBL" id="KP658210">
    <property type="protein sequence ID" value="ALN42054.1"/>
    <property type="molecule type" value="Genomic_DNA"/>
</dbReference>
<evidence type="ECO:0000313" key="1">
    <source>
        <dbReference type="EMBL" id="ALN42054.1"/>
    </source>
</evidence>
<proteinExistence type="predicted"/>
<reference evidence="1" key="1">
    <citation type="journal article" date="2016" name="PLoS ONE">
        <title>Genome of Cnaphalocrocis medinalis Granulovirus, the First Crambidae-Infecting Betabaculovirus Isolated from Rice Leaffolder to Sequenced.</title>
        <authorList>
            <person name="Han G."/>
            <person name="Xu J."/>
            <person name="Liu Q."/>
            <person name="Li C."/>
            <person name="Xu H."/>
            <person name="Lu Z."/>
        </authorList>
    </citation>
    <scope>NUCLEOTIDE SEQUENCE</scope>
</reference>
<name>A0A0X9FCR4_9BBAC</name>
<organism evidence="1">
    <name type="scientific">Cnaphalocrocis medinalis granulovirus</name>
    <dbReference type="NCBI Taxonomy" id="1750712"/>
    <lineage>
        <taxon>Viruses</taxon>
        <taxon>Viruses incertae sedis</taxon>
        <taxon>Naldaviricetes</taxon>
        <taxon>Lefavirales</taxon>
        <taxon>Baculoviridae</taxon>
        <taxon>Betabaculovirus</taxon>
        <taxon>Betabaculovirus cnamedinalis</taxon>
    </lineage>
</organism>